<dbReference type="OrthoDB" id="187217at2"/>
<comment type="function">
    <text evidence="1">Produces ATP from ADP in the presence of a proton gradient across the membrane. The gamma chain is believed to be important in regulating ATPase activity and the flow of protons through the CF(0) complex.</text>
</comment>
<proteinExistence type="inferred from homology"/>
<reference evidence="11 12" key="1">
    <citation type="submission" date="2016-01" db="EMBL/GenBank/DDBJ databases">
        <authorList>
            <person name="Oliw E.H."/>
        </authorList>
    </citation>
    <scope>NUCLEOTIDE SEQUENCE [LARGE SCALE GENOMIC DNA]</scope>
    <source>
        <strain evidence="11">LMG 27134</strain>
    </source>
</reference>
<keyword evidence="7" id="KW-0472">Membrane</keyword>
<dbReference type="InterPro" id="IPR000131">
    <property type="entry name" value="ATP_synth_F1_gsu"/>
</dbReference>
<evidence type="ECO:0000256" key="5">
    <source>
        <dbReference type="ARBA" id="ARBA00022781"/>
    </source>
</evidence>
<keyword evidence="4" id="KW-0813">Transport</keyword>
<dbReference type="Proteomes" id="UP000054683">
    <property type="component" value="Unassembled WGS sequence"/>
</dbReference>
<dbReference type="GO" id="GO:0045259">
    <property type="term" value="C:proton-transporting ATP synthase complex"/>
    <property type="evidence" value="ECO:0007669"/>
    <property type="project" value="UniProtKB-KW"/>
</dbReference>
<keyword evidence="6" id="KW-0406">Ion transport</keyword>
<evidence type="ECO:0000313" key="11">
    <source>
        <dbReference type="EMBL" id="SAL30173.1"/>
    </source>
</evidence>
<sequence length="314" mass="33544">MSNKLSEVQARMNGVHGLESVVGAMRGIAAARSREARSRLDGIRACAQIVGAAIGDALLLIDDHASNETAKAGRDAAMVIVLCAEQGFVGTFNEHLIDAAFASSTGTERASSTEYLMLGDRGIVAATERGLNISWSAPMITHADEVPALADRLTGVLFQRMVAGRTTRVSVIHATPNPTATVEIVEQALLPFDYGRFSATSSTTSSATVRGNPPLITLAPRRLLSQLAEEYIFAQLCEAIMLSFAAENEARMRAMIAARTNVHDKLEALTGDFRRLRQEEITSEIVELSAGSIAAGRPSKKPRPRNGHGSTPSF</sequence>
<evidence type="ECO:0000256" key="2">
    <source>
        <dbReference type="ARBA" id="ARBA00004170"/>
    </source>
</evidence>
<evidence type="ECO:0000313" key="12">
    <source>
        <dbReference type="Proteomes" id="UP000054683"/>
    </source>
</evidence>
<evidence type="ECO:0000256" key="7">
    <source>
        <dbReference type="ARBA" id="ARBA00023136"/>
    </source>
</evidence>
<evidence type="ECO:0000256" key="3">
    <source>
        <dbReference type="ARBA" id="ARBA00007681"/>
    </source>
</evidence>
<feature type="region of interest" description="Disordered" evidence="10">
    <location>
        <begin position="292"/>
        <end position="314"/>
    </location>
</feature>
<evidence type="ECO:0000256" key="6">
    <source>
        <dbReference type="ARBA" id="ARBA00023065"/>
    </source>
</evidence>
<evidence type="ECO:0000256" key="9">
    <source>
        <dbReference type="ARBA" id="ARBA00023310"/>
    </source>
</evidence>
<dbReference type="AlphaFoldDB" id="A0A158GE34"/>
<dbReference type="SUPFAM" id="SSF52943">
    <property type="entry name" value="ATP synthase (F1-ATPase), gamma subunit"/>
    <property type="match status" value="1"/>
</dbReference>
<evidence type="ECO:0000256" key="10">
    <source>
        <dbReference type="SAM" id="MobiDB-lite"/>
    </source>
</evidence>
<comment type="subcellular location">
    <subcellularLocation>
        <location evidence="2">Membrane</location>
        <topology evidence="2">Peripheral membrane protein</topology>
    </subcellularLocation>
</comment>
<keyword evidence="9" id="KW-0066">ATP synthesis</keyword>
<protein>
    <submittedName>
        <fullName evidence="11">ATP synthase subunit gamma</fullName>
    </submittedName>
</protein>
<evidence type="ECO:0000256" key="8">
    <source>
        <dbReference type="ARBA" id="ARBA00023196"/>
    </source>
</evidence>
<keyword evidence="8" id="KW-0139">CF(1)</keyword>
<dbReference type="InterPro" id="IPR035968">
    <property type="entry name" value="ATP_synth_F1_ATPase_gsu"/>
</dbReference>
<dbReference type="Gene3D" id="1.10.287.80">
    <property type="entry name" value="ATP synthase, gamma subunit, helix hairpin domain"/>
    <property type="match status" value="1"/>
</dbReference>
<dbReference type="PRINTS" id="PR00126">
    <property type="entry name" value="ATPASEGAMMA"/>
</dbReference>
<dbReference type="Gene3D" id="3.40.1380.10">
    <property type="match status" value="1"/>
</dbReference>
<comment type="similarity">
    <text evidence="3">Belongs to the ATPase gamma chain family.</text>
</comment>
<evidence type="ECO:0000256" key="1">
    <source>
        <dbReference type="ARBA" id="ARBA00003456"/>
    </source>
</evidence>
<accession>A0A158GE34</accession>
<dbReference type="GO" id="GO:0046933">
    <property type="term" value="F:proton-transporting ATP synthase activity, rotational mechanism"/>
    <property type="evidence" value="ECO:0007669"/>
    <property type="project" value="InterPro"/>
</dbReference>
<dbReference type="RefSeq" id="WP_062085115.1">
    <property type="nucleotide sequence ID" value="NZ_FCOK02000013.1"/>
</dbReference>
<dbReference type="EMBL" id="FCOK02000013">
    <property type="protein sequence ID" value="SAL30173.1"/>
    <property type="molecule type" value="Genomic_DNA"/>
</dbReference>
<dbReference type="Pfam" id="PF00231">
    <property type="entry name" value="ATP-synt"/>
    <property type="match status" value="1"/>
</dbReference>
<keyword evidence="5" id="KW-0375">Hydrogen ion transport</keyword>
<organism evidence="11 12">
    <name type="scientific">Caballeronia udeis</name>
    <dbReference type="NCBI Taxonomy" id="1232866"/>
    <lineage>
        <taxon>Bacteria</taxon>
        <taxon>Pseudomonadati</taxon>
        <taxon>Pseudomonadota</taxon>
        <taxon>Betaproteobacteria</taxon>
        <taxon>Burkholderiales</taxon>
        <taxon>Burkholderiaceae</taxon>
        <taxon>Caballeronia</taxon>
    </lineage>
</organism>
<evidence type="ECO:0000256" key="4">
    <source>
        <dbReference type="ARBA" id="ARBA00022448"/>
    </source>
</evidence>
<name>A0A158GE34_9BURK</name>
<gene>
    <name evidence="11" type="ORF">AWB69_02452</name>
</gene>